<keyword evidence="2" id="KW-0238">DNA-binding</keyword>
<name>A0A316J4G0_9HYPH</name>
<protein>
    <submittedName>
        <fullName evidence="5">Crp/Fnr family transcriptional regulator</fullName>
    </submittedName>
</protein>
<dbReference type="EMBL" id="QGDB01000008">
    <property type="protein sequence ID" value="PWL16564.1"/>
    <property type="molecule type" value="Genomic_DNA"/>
</dbReference>
<feature type="domain" description="Cyclic nucleotide-binding" evidence="4">
    <location>
        <begin position="11"/>
        <end position="74"/>
    </location>
</feature>
<dbReference type="InterPro" id="IPR018490">
    <property type="entry name" value="cNMP-bd_dom_sf"/>
</dbReference>
<dbReference type="InterPro" id="IPR014710">
    <property type="entry name" value="RmlC-like_jellyroll"/>
</dbReference>
<sequence length="239" mass="26733">MYSEPKLHNRLLKSLPSDVLGNIYSLLEPVTLERGQIIVRANRPIDYLYFLCGGIASVIATSTRGRVAEAGMVGREGFSPTSGAVGATTSIHDVIMQVSGYGHRIAISAAIKEINRNSMFASLLARYIHSFASQISYTVWANVNLHIHERLARWLLMSHDRTDGDEIILTHDFIALMLGVRRPSITTGLHLLEGKRLVRSERGRIIIRDRRGLEEFAGEAYGKPENEYSQLFGDRLRLS</sequence>
<keyword evidence="6" id="KW-1185">Reference proteome</keyword>
<dbReference type="PROSITE" id="PS50042">
    <property type="entry name" value="CNMP_BINDING_3"/>
    <property type="match status" value="1"/>
</dbReference>
<dbReference type="InterPro" id="IPR000595">
    <property type="entry name" value="cNMP-bd_dom"/>
</dbReference>
<dbReference type="CDD" id="cd00038">
    <property type="entry name" value="CAP_ED"/>
    <property type="match status" value="1"/>
</dbReference>
<dbReference type="InterPro" id="IPR012318">
    <property type="entry name" value="HTH_CRP"/>
</dbReference>
<dbReference type="RefSeq" id="WP_109707841.1">
    <property type="nucleotide sequence ID" value="NZ_QGDB01000008.1"/>
</dbReference>
<keyword evidence="1" id="KW-0805">Transcription regulation</keyword>
<dbReference type="SMART" id="SM00100">
    <property type="entry name" value="cNMP"/>
    <property type="match status" value="1"/>
</dbReference>
<evidence type="ECO:0000256" key="3">
    <source>
        <dbReference type="ARBA" id="ARBA00023163"/>
    </source>
</evidence>
<dbReference type="SUPFAM" id="SSF51206">
    <property type="entry name" value="cAMP-binding domain-like"/>
    <property type="match status" value="1"/>
</dbReference>
<dbReference type="InterPro" id="IPR036390">
    <property type="entry name" value="WH_DNA-bd_sf"/>
</dbReference>
<keyword evidence="3" id="KW-0804">Transcription</keyword>
<dbReference type="OrthoDB" id="7506088at2"/>
<reference evidence="5 6" key="1">
    <citation type="submission" date="2018-05" db="EMBL/GenBank/DDBJ databases">
        <title>Comparative genomic sequence analysis between strain HN4 and CCM 8460T (Falsochrobactrum ovis) will provide more evidence to prove that HN4 is a new species of Falsochrobactrum.</title>
        <authorList>
            <person name="Lyu W."/>
            <person name="Sun L."/>
            <person name="Yao L."/>
        </authorList>
    </citation>
    <scope>NUCLEOTIDE SEQUENCE [LARGE SCALE GENOMIC DNA]</scope>
    <source>
        <strain evidence="5 6">HN4</strain>
    </source>
</reference>
<dbReference type="Proteomes" id="UP000245865">
    <property type="component" value="Unassembled WGS sequence"/>
</dbReference>
<organism evidence="5 6">
    <name type="scientific">Falsochrobactrum shanghaiense</name>
    <dbReference type="NCBI Taxonomy" id="2201899"/>
    <lineage>
        <taxon>Bacteria</taxon>
        <taxon>Pseudomonadati</taxon>
        <taxon>Pseudomonadota</taxon>
        <taxon>Alphaproteobacteria</taxon>
        <taxon>Hyphomicrobiales</taxon>
        <taxon>Brucellaceae</taxon>
        <taxon>Falsochrobactrum</taxon>
    </lineage>
</organism>
<comment type="caution">
    <text evidence="5">The sequence shown here is derived from an EMBL/GenBank/DDBJ whole genome shotgun (WGS) entry which is preliminary data.</text>
</comment>
<dbReference type="GO" id="GO:0006355">
    <property type="term" value="P:regulation of DNA-templated transcription"/>
    <property type="evidence" value="ECO:0007669"/>
    <property type="project" value="InterPro"/>
</dbReference>
<dbReference type="Gene3D" id="2.60.120.10">
    <property type="entry name" value="Jelly Rolls"/>
    <property type="match status" value="1"/>
</dbReference>
<evidence type="ECO:0000256" key="2">
    <source>
        <dbReference type="ARBA" id="ARBA00023125"/>
    </source>
</evidence>
<evidence type="ECO:0000313" key="6">
    <source>
        <dbReference type="Proteomes" id="UP000245865"/>
    </source>
</evidence>
<evidence type="ECO:0000313" key="5">
    <source>
        <dbReference type="EMBL" id="PWL16564.1"/>
    </source>
</evidence>
<gene>
    <name evidence="5" type="ORF">DKP76_16435</name>
</gene>
<proteinExistence type="predicted"/>
<dbReference type="GO" id="GO:0003677">
    <property type="term" value="F:DNA binding"/>
    <property type="evidence" value="ECO:0007669"/>
    <property type="project" value="UniProtKB-KW"/>
</dbReference>
<dbReference type="AlphaFoldDB" id="A0A316J4G0"/>
<dbReference type="Pfam" id="PF13545">
    <property type="entry name" value="HTH_Crp_2"/>
    <property type="match status" value="1"/>
</dbReference>
<dbReference type="InterPro" id="IPR036388">
    <property type="entry name" value="WH-like_DNA-bd_sf"/>
</dbReference>
<accession>A0A316J4G0</accession>
<evidence type="ECO:0000256" key="1">
    <source>
        <dbReference type="ARBA" id="ARBA00023015"/>
    </source>
</evidence>
<dbReference type="Gene3D" id="1.10.10.10">
    <property type="entry name" value="Winged helix-like DNA-binding domain superfamily/Winged helix DNA-binding domain"/>
    <property type="match status" value="1"/>
</dbReference>
<dbReference type="SUPFAM" id="SSF46785">
    <property type="entry name" value="Winged helix' DNA-binding domain"/>
    <property type="match status" value="1"/>
</dbReference>
<evidence type="ECO:0000259" key="4">
    <source>
        <dbReference type="PROSITE" id="PS50042"/>
    </source>
</evidence>